<keyword evidence="7" id="KW-1185">Reference proteome</keyword>
<keyword evidence="2" id="KW-0560">Oxidoreductase</keyword>
<sequence length="350" mass="37397">MTATTTALPTPRHADPRDAPALRWGIIAPGWIAGQLTSTMHAHTGQRVVAVGSRSPERGAEFARRHGVERAYAGYEQLVEDPDVDVVYVASPHSHHREQALAAIAAGKHVLVEKAFTRNAREAREVVDAARAAGVMCMEAMWSRYLPHTDVVRQLLDDGVIGDVRLVTGDYGVRTDPPAGHRLLDPALAGGVLLDLGVYPLSFASFVAAHAGWGEPVAVHAAGVLASTGVDAQATVLLDHAGGGQAQVFTSMLTATGRTGTIAGSEGRIELGEDFFAPSTVTLLQGDRRLVWDEDPLRGHDGLCYQTAALARYVAEGRTESPWMPLEETVRVLETADEVRRQLGVAFPGE</sequence>
<accession>A0ABY5KZE0</accession>
<dbReference type="InterPro" id="IPR050984">
    <property type="entry name" value="Gfo/Idh/MocA_domain"/>
</dbReference>
<comment type="similarity">
    <text evidence="1">Belongs to the Gfo/Idh/MocA family.</text>
</comment>
<dbReference type="InterPro" id="IPR000683">
    <property type="entry name" value="Gfo/Idh/MocA-like_OxRdtase_N"/>
</dbReference>
<name>A0ABY5KZE0_9CELL</name>
<proteinExistence type="inferred from homology"/>
<dbReference type="PANTHER" id="PTHR22604:SF105">
    <property type="entry name" value="TRANS-1,2-DIHYDROBENZENE-1,2-DIOL DEHYDROGENASE"/>
    <property type="match status" value="1"/>
</dbReference>
<dbReference type="EMBL" id="CP101988">
    <property type="protein sequence ID" value="UUI75524.1"/>
    <property type="molecule type" value="Genomic_DNA"/>
</dbReference>
<dbReference type="Pfam" id="PF22725">
    <property type="entry name" value="GFO_IDH_MocA_C3"/>
    <property type="match status" value="1"/>
</dbReference>
<feature type="domain" description="Gfo/Idh/MocA-like oxidoreductase N-terminal" evidence="4">
    <location>
        <begin position="23"/>
        <end position="139"/>
    </location>
</feature>
<evidence type="ECO:0000313" key="7">
    <source>
        <dbReference type="Proteomes" id="UP001316189"/>
    </source>
</evidence>
<protein>
    <submittedName>
        <fullName evidence="6">Gfo/Idh/MocA family oxidoreductase</fullName>
    </submittedName>
</protein>
<evidence type="ECO:0000256" key="3">
    <source>
        <dbReference type="ARBA" id="ARBA00023027"/>
    </source>
</evidence>
<dbReference type="Pfam" id="PF01408">
    <property type="entry name" value="GFO_IDH_MocA"/>
    <property type="match status" value="1"/>
</dbReference>
<keyword evidence="3" id="KW-0520">NAD</keyword>
<evidence type="ECO:0000256" key="2">
    <source>
        <dbReference type="ARBA" id="ARBA00023002"/>
    </source>
</evidence>
<dbReference type="Proteomes" id="UP001316189">
    <property type="component" value="Chromosome"/>
</dbReference>
<dbReference type="PANTHER" id="PTHR22604">
    <property type="entry name" value="OXIDOREDUCTASES"/>
    <property type="match status" value="1"/>
</dbReference>
<evidence type="ECO:0000256" key="1">
    <source>
        <dbReference type="ARBA" id="ARBA00010928"/>
    </source>
</evidence>
<evidence type="ECO:0000259" key="5">
    <source>
        <dbReference type="Pfam" id="PF22725"/>
    </source>
</evidence>
<reference evidence="6 7" key="1">
    <citation type="submission" date="2022-07" db="EMBL/GenBank/DDBJ databases">
        <title>Novel species in genus cellulomonas.</title>
        <authorList>
            <person name="Ye L."/>
        </authorList>
    </citation>
    <scope>NUCLEOTIDE SEQUENCE [LARGE SCALE GENOMIC DNA]</scope>
    <source>
        <strain evidence="7">zg-Y338</strain>
    </source>
</reference>
<evidence type="ECO:0000313" key="6">
    <source>
        <dbReference type="EMBL" id="UUI75524.1"/>
    </source>
</evidence>
<dbReference type="InterPro" id="IPR055170">
    <property type="entry name" value="GFO_IDH_MocA-like_dom"/>
</dbReference>
<dbReference type="Gene3D" id="3.30.360.10">
    <property type="entry name" value="Dihydrodipicolinate Reductase, domain 2"/>
    <property type="match status" value="1"/>
</dbReference>
<dbReference type="RefSeq" id="WP_227568383.1">
    <property type="nucleotide sequence ID" value="NZ_CP101988.1"/>
</dbReference>
<gene>
    <name evidence="6" type="ORF">NP064_00925</name>
</gene>
<feature type="domain" description="GFO/IDH/MocA-like oxidoreductase" evidence="5">
    <location>
        <begin position="152"/>
        <end position="270"/>
    </location>
</feature>
<dbReference type="SUPFAM" id="SSF55347">
    <property type="entry name" value="Glyceraldehyde-3-phosphate dehydrogenase-like, C-terminal domain"/>
    <property type="match status" value="1"/>
</dbReference>
<organism evidence="6 7">
    <name type="scientific">Cellulomonas chengniuliangii</name>
    <dbReference type="NCBI Taxonomy" id="2968084"/>
    <lineage>
        <taxon>Bacteria</taxon>
        <taxon>Bacillati</taxon>
        <taxon>Actinomycetota</taxon>
        <taxon>Actinomycetes</taxon>
        <taxon>Micrococcales</taxon>
        <taxon>Cellulomonadaceae</taxon>
        <taxon>Cellulomonas</taxon>
    </lineage>
</organism>
<dbReference type="SUPFAM" id="SSF51735">
    <property type="entry name" value="NAD(P)-binding Rossmann-fold domains"/>
    <property type="match status" value="1"/>
</dbReference>
<dbReference type="InterPro" id="IPR036291">
    <property type="entry name" value="NAD(P)-bd_dom_sf"/>
</dbReference>
<evidence type="ECO:0000259" key="4">
    <source>
        <dbReference type="Pfam" id="PF01408"/>
    </source>
</evidence>
<dbReference type="Gene3D" id="3.40.50.720">
    <property type="entry name" value="NAD(P)-binding Rossmann-like Domain"/>
    <property type="match status" value="1"/>
</dbReference>